<evidence type="ECO:0000313" key="2">
    <source>
        <dbReference type="Proteomes" id="UP000683310"/>
    </source>
</evidence>
<proteinExistence type="predicted"/>
<dbReference type="EMBL" id="CP074371">
    <property type="protein sequence ID" value="QVI23588.1"/>
    <property type="molecule type" value="Genomic_DNA"/>
</dbReference>
<reference evidence="1 2" key="1">
    <citation type="submission" date="2021-04" db="EMBL/GenBank/DDBJ databases">
        <title>Nocardia tengchongensis.</title>
        <authorList>
            <person name="Zhuang k."/>
            <person name="Ran Y."/>
            <person name="Li W."/>
        </authorList>
    </citation>
    <scope>NUCLEOTIDE SEQUENCE [LARGE SCALE GENOMIC DNA]</scope>
    <source>
        <strain evidence="1 2">CFH S0057</strain>
    </source>
</reference>
<keyword evidence="2" id="KW-1185">Reference proteome</keyword>
<evidence type="ECO:0000313" key="1">
    <source>
        <dbReference type="EMBL" id="QVI23588.1"/>
    </source>
</evidence>
<accession>A0ABX8CWP0</accession>
<protein>
    <submittedName>
        <fullName evidence="1">Uncharacterized protein</fullName>
    </submittedName>
</protein>
<name>A0ABX8CWP0_9NOCA</name>
<dbReference type="RefSeq" id="WP_213559658.1">
    <property type="nucleotide sequence ID" value="NZ_JBHZDI010000011.1"/>
</dbReference>
<dbReference type="Proteomes" id="UP000683310">
    <property type="component" value="Chromosome"/>
</dbReference>
<gene>
    <name evidence="1" type="ORF">KHQ06_12385</name>
</gene>
<sequence>MSATTATLALTDQDKATIRSAAYGAVSLLAAASDKPHKAATAGSIALLASTGEIGHLLNAKSKDIHLSGKTVAALADQVLPALAAAAIVLEGQNPAEAANFRTTVLVAVEAAAATSSTGQPVVAEMTRKITAALHNA</sequence>
<organism evidence="1 2">
    <name type="scientific">Nocardia tengchongensis</name>
    <dbReference type="NCBI Taxonomy" id="2055889"/>
    <lineage>
        <taxon>Bacteria</taxon>
        <taxon>Bacillati</taxon>
        <taxon>Actinomycetota</taxon>
        <taxon>Actinomycetes</taxon>
        <taxon>Mycobacteriales</taxon>
        <taxon>Nocardiaceae</taxon>
        <taxon>Nocardia</taxon>
    </lineage>
</organism>